<reference evidence="2 3" key="1">
    <citation type="submission" date="2020-08" db="EMBL/GenBank/DDBJ databases">
        <title>Genomic Encyclopedia of Type Strains, Phase IV (KMG-IV): sequencing the most valuable type-strain genomes for metagenomic binning, comparative biology and taxonomic classification.</title>
        <authorList>
            <person name="Goeker M."/>
        </authorList>
    </citation>
    <scope>NUCLEOTIDE SEQUENCE [LARGE SCALE GENOMIC DNA]</scope>
    <source>
        <strain evidence="2 3">DSM 4737</strain>
    </source>
</reference>
<keyword evidence="1" id="KW-1133">Transmembrane helix</keyword>
<keyword evidence="2" id="KW-0808">Transferase</keyword>
<keyword evidence="1" id="KW-0472">Membrane</keyword>
<organism evidence="2 3">
    <name type="scientific">Brevundimonas variabilis</name>
    <dbReference type="NCBI Taxonomy" id="74312"/>
    <lineage>
        <taxon>Bacteria</taxon>
        <taxon>Pseudomonadati</taxon>
        <taxon>Pseudomonadota</taxon>
        <taxon>Alphaproteobacteria</taxon>
        <taxon>Caulobacterales</taxon>
        <taxon>Caulobacteraceae</taxon>
        <taxon>Brevundimonas</taxon>
    </lineage>
</organism>
<accession>A0A7W9FF42</accession>
<feature type="transmembrane region" description="Helical" evidence="1">
    <location>
        <begin position="14"/>
        <end position="35"/>
    </location>
</feature>
<dbReference type="Proteomes" id="UP000545037">
    <property type="component" value="Unassembled WGS sequence"/>
</dbReference>
<keyword evidence="1" id="KW-0812">Transmembrane</keyword>
<feature type="transmembrane region" description="Helical" evidence="1">
    <location>
        <begin position="137"/>
        <end position="154"/>
    </location>
</feature>
<comment type="caution">
    <text evidence="2">The sequence shown here is derived from an EMBL/GenBank/DDBJ whole genome shotgun (WGS) entry which is preliminary data.</text>
</comment>
<evidence type="ECO:0000313" key="2">
    <source>
        <dbReference type="EMBL" id="MBB5745183.1"/>
    </source>
</evidence>
<dbReference type="EMBL" id="JACHOR010000001">
    <property type="protein sequence ID" value="MBB5745183.1"/>
    <property type="molecule type" value="Genomic_DNA"/>
</dbReference>
<feature type="transmembrane region" description="Helical" evidence="1">
    <location>
        <begin position="47"/>
        <end position="71"/>
    </location>
</feature>
<feature type="transmembrane region" description="Helical" evidence="1">
    <location>
        <begin position="103"/>
        <end position="125"/>
    </location>
</feature>
<proteinExistence type="predicted"/>
<sequence>MLVPITIQLSRGNFGWSLADFIIIAAILFAGCLLFDFAARRSPNLEYLLAVSAALAASFGVFVVNGAVGLVGTEDEAHNLFFLLVILVAIIGSYSARLRPKQMAWAMSAAALAHIVTSVAILASARGVSDGNPVMEVVGLAIFGGVWLASAMLFRQSARA</sequence>
<name>A0A7W9FF42_9CAUL</name>
<keyword evidence="3" id="KW-1185">Reference proteome</keyword>
<feature type="transmembrane region" description="Helical" evidence="1">
    <location>
        <begin position="77"/>
        <end position="96"/>
    </location>
</feature>
<protein>
    <submittedName>
        <fullName evidence="2">Phosphoglycerol transferase MdoB-like AlkP superfamily enzyme</fullName>
    </submittedName>
</protein>
<gene>
    <name evidence="2" type="ORF">GGR13_000755</name>
</gene>
<evidence type="ECO:0000256" key="1">
    <source>
        <dbReference type="SAM" id="Phobius"/>
    </source>
</evidence>
<evidence type="ECO:0000313" key="3">
    <source>
        <dbReference type="Proteomes" id="UP000545037"/>
    </source>
</evidence>
<dbReference type="AlphaFoldDB" id="A0A7W9FF42"/>
<dbReference type="RefSeq" id="WP_183212100.1">
    <property type="nucleotide sequence ID" value="NZ_JACHOR010000001.1"/>
</dbReference>
<dbReference type="GO" id="GO:0016740">
    <property type="term" value="F:transferase activity"/>
    <property type="evidence" value="ECO:0007669"/>
    <property type="project" value="UniProtKB-KW"/>
</dbReference>